<dbReference type="PANTHER" id="PTHR42771">
    <property type="entry name" value="IRON(3+)-HYDROXAMATE IMPORT ATP-BINDING PROTEIN FHUC"/>
    <property type="match status" value="1"/>
</dbReference>
<protein>
    <submittedName>
        <fullName evidence="9">AAA family ATPase</fullName>
    </submittedName>
</protein>
<evidence type="ECO:0000256" key="4">
    <source>
        <dbReference type="ARBA" id="ARBA00022496"/>
    </source>
</evidence>
<dbReference type="SMART" id="SM00382">
    <property type="entry name" value="AAA"/>
    <property type="match status" value="1"/>
</dbReference>
<evidence type="ECO:0000313" key="9">
    <source>
        <dbReference type="EMBL" id="MBO1900791.1"/>
    </source>
</evidence>
<keyword evidence="2" id="KW-0813">Transport</keyword>
<evidence type="ECO:0000256" key="5">
    <source>
        <dbReference type="ARBA" id="ARBA00023004"/>
    </source>
</evidence>
<keyword evidence="7" id="KW-0472">Membrane</keyword>
<dbReference type="Proteomes" id="UP000664382">
    <property type="component" value="Unassembled WGS sequence"/>
</dbReference>
<dbReference type="GO" id="GO:0006302">
    <property type="term" value="P:double-strand break repair"/>
    <property type="evidence" value="ECO:0007669"/>
    <property type="project" value="InterPro"/>
</dbReference>
<dbReference type="InterPro" id="IPR003593">
    <property type="entry name" value="AAA+_ATPase"/>
</dbReference>
<evidence type="ECO:0000256" key="6">
    <source>
        <dbReference type="ARBA" id="ARBA00023065"/>
    </source>
</evidence>
<keyword evidence="6" id="KW-0406">Ion transport</keyword>
<dbReference type="InterPro" id="IPR051535">
    <property type="entry name" value="Siderophore_ABC-ATPase"/>
</dbReference>
<dbReference type="Gene3D" id="3.40.50.300">
    <property type="entry name" value="P-loop containing nucleotide triphosphate hydrolases"/>
    <property type="match status" value="2"/>
</dbReference>
<keyword evidence="4" id="KW-0410">Iron transport</keyword>
<comment type="subcellular location">
    <subcellularLocation>
        <location evidence="1">Cell membrane</location>
        <topology evidence="1">Peripheral membrane protein</topology>
    </subcellularLocation>
</comment>
<dbReference type="AlphaFoldDB" id="A0A939S7A7"/>
<proteinExistence type="predicted"/>
<feature type="domain" description="AAA+ ATPase" evidence="8">
    <location>
        <begin position="43"/>
        <end position="216"/>
    </location>
</feature>
<keyword evidence="5" id="KW-0408">Iron</keyword>
<dbReference type="SUPFAM" id="SSF52540">
    <property type="entry name" value="P-loop containing nucleoside triphosphate hydrolases"/>
    <property type="match status" value="1"/>
</dbReference>
<sequence>MRAIGVFQDAVIDEQSWPVTVPAVGAFLEVARAGAPFGGWEFGPGVTFLVGENGSGKSTLIEGIAEAVGLPPEGGSRNGGARTRSTESPLGGWLKIVRGPMGAKGGFFLRAETMHQYFSWLEDGLEWNESHPDARLHRLSHGESFNDLLDRKIDHERFEIGLALLDEPEAALSFGSILRWLAALDRMRSRGTQVICATHSPILASLPGATILELGEWGIRTAAWEDLELVQHHRGYLQAPERYLRHLLAGRDGS</sequence>
<comment type="caution">
    <text evidence="9">The sequence shown here is derived from an EMBL/GenBank/DDBJ whole genome shotgun (WGS) entry which is preliminary data.</text>
</comment>
<gene>
    <name evidence="9" type="ORF">J4H92_02375</name>
</gene>
<dbReference type="Pfam" id="PF13476">
    <property type="entry name" value="AAA_23"/>
    <property type="match status" value="1"/>
</dbReference>
<evidence type="ECO:0000259" key="8">
    <source>
        <dbReference type="SMART" id="SM00382"/>
    </source>
</evidence>
<reference evidence="9" key="1">
    <citation type="submission" date="2021-03" db="EMBL/GenBank/DDBJ databases">
        <title>Leucobacter chromiisoli sp. nov., isolated from chromium-containing soil of chemical plant.</title>
        <authorList>
            <person name="Xu Z."/>
        </authorList>
    </citation>
    <scope>NUCLEOTIDE SEQUENCE</scope>
    <source>
        <strain evidence="9">S27</strain>
    </source>
</reference>
<accession>A0A939S7A7</accession>
<keyword evidence="10" id="KW-1185">Reference proteome</keyword>
<dbReference type="GO" id="GO:0006826">
    <property type="term" value="P:iron ion transport"/>
    <property type="evidence" value="ECO:0007669"/>
    <property type="project" value="UniProtKB-KW"/>
</dbReference>
<evidence type="ECO:0000256" key="3">
    <source>
        <dbReference type="ARBA" id="ARBA00022475"/>
    </source>
</evidence>
<dbReference type="EMBL" id="JAGDYM010000004">
    <property type="protein sequence ID" value="MBO1900791.1"/>
    <property type="molecule type" value="Genomic_DNA"/>
</dbReference>
<dbReference type="GO" id="GO:0016887">
    <property type="term" value="F:ATP hydrolysis activity"/>
    <property type="evidence" value="ECO:0007669"/>
    <property type="project" value="InterPro"/>
</dbReference>
<keyword evidence="3" id="KW-1003">Cell membrane</keyword>
<evidence type="ECO:0000256" key="2">
    <source>
        <dbReference type="ARBA" id="ARBA00022448"/>
    </source>
</evidence>
<dbReference type="InterPro" id="IPR038729">
    <property type="entry name" value="Rad50/SbcC_AAA"/>
</dbReference>
<name>A0A939S7A7_9MICO</name>
<dbReference type="PANTHER" id="PTHR42771:SF2">
    <property type="entry name" value="IRON(3+)-HYDROXAMATE IMPORT ATP-BINDING PROTEIN FHUC"/>
    <property type="match status" value="1"/>
</dbReference>
<dbReference type="GO" id="GO:0005886">
    <property type="term" value="C:plasma membrane"/>
    <property type="evidence" value="ECO:0007669"/>
    <property type="project" value="UniProtKB-SubCell"/>
</dbReference>
<evidence type="ECO:0000256" key="7">
    <source>
        <dbReference type="ARBA" id="ARBA00023136"/>
    </source>
</evidence>
<evidence type="ECO:0000313" key="10">
    <source>
        <dbReference type="Proteomes" id="UP000664382"/>
    </source>
</evidence>
<dbReference type="InterPro" id="IPR027417">
    <property type="entry name" value="P-loop_NTPase"/>
</dbReference>
<evidence type="ECO:0000256" key="1">
    <source>
        <dbReference type="ARBA" id="ARBA00004202"/>
    </source>
</evidence>
<organism evidence="9 10">
    <name type="scientific">Leucobacter weissii</name>
    <dbReference type="NCBI Taxonomy" id="1983706"/>
    <lineage>
        <taxon>Bacteria</taxon>
        <taxon>Bacillati</taxon>
        <taxon>Actinomycetota</taxon>
        <taxon>Actinomycetes</taxon>
        <taxon>Micrococcales</taxon>
        <taxon>Microbacteriaceae</taxon>
        <taxon>Leucobacter</taxon>
    </lineage>
</organism>